<dbReference type="Proteomes" id="UP000251960">
    <property type="component" value="Chromosome 5"/>
</dbReference>
<gene>
    <name evidence="1" type="ORF">Zm00014a_037341</name>
</gene>
<protein>
    <submittedName>
        <fullName evidence="1">Uncharacterized protein</fullName>
    </submittedName>
</protein>
<accession>A0A3L6ER13</accession>
<evidence type="ECO:0000313" key="2">
    <source>
        <dbReference type="Proteomes" id="UP000251960"/>
    </source>
</evidence>
<evidence type="ECO:0000313" key="1">
    <source>
        <dbReference type="EMBL" id="PWZ23416.1"/>
    </source>
</evidence>
<proteinExistence type="predicted"/>
<name>A0A3L6ER13_MAIZE</name>
<sequence>MTGVVLPSQVEFFKLD</sequence>
<reference evidence="1 2" key="1">
    <citation type="journal article" date="2018" name="Nat. Genet.">
        <title>Extensive intraspecific gene order and gene structural variations between Mo17 and other maize genomes.</title>
        <authorList>
            <person name="Sun S."/>
            <person name="Zhou Y."/>
            <person name="Chen J."/>
            <person name="Shi J."/>
            <person name="Zhao H."/>
            <person name="Zhao H."/>
            <person name="Song W."/>
            <person name="Zhang M."/>
            <person name="Cui Y."/>
            <person name="Dong X."/>
            <person name="Liu H."/>
            <person name="Ma X."/>
            <person name="Jiao Y."/>
            <person name="Wang B."/>
            <person name="Wei X."/>
            <person name="Stein J.C."/>
            <person name="Glaubitz J.C."/>
            <person name="Lu F."/>
            <person name="Yu G."/>
            <person name="Liang C."/>
            <person name="Fengler K."/>
            <person name="Li B."/>
            <person name="Rafalski A."/>
            <person name="Schnable P.S."/>
            <person name="Ware D.H."/>
            <person name="Buckler E.S."/>
            <person name="Lai J."/>
        </authorList>
    </citation>
    <scope>NUCLEOTIDE SEQUENCE [LARGE SCALE GENOMIC DNA]</scope>
    <source>
        <strain evidence="2">cv. Missouri 17</strain>
        <tissue evidence="1">Seedling</tissue>
    </source>
</reference>
<comment type="caution">
    <text evidence="1">The sequence shown here is derived from an EMBL/GenBank/DDBJ whole genome shotgun (WGS) entry which is preliminary data.</text>
</comment>
<dbReference type="EMBL" id="NCVQ01000006">
    <property type="protein sequence ID" value="PWZ23416.1"/>
    <property type="molecule type" value="Genomic_DNA"/>
</dbReference>
<organism evidence="1 2">
    <name type="scientific">Zea mays</name>
    <name type="common">Maize</name>
    <dbReference type="NCBI Taxonomy" id="4577"/>
    <lineage>
        <taxon>Eukaryota</taxon>
        <taxon>Viridiplantae</taxon>
        <taxon>Streptophyta</taxon>
        <taxon>Embryophyta</taxon>
        <taxon>Tracheophyta</taxon>
        <taxon>Spermatophyta</taxon>
        <taxon>Magnoliopsida</taxon>
        <taxon>Liliopsida</taxon>
        <taxon>Poales</taxon>
        <taxon>Poaceae</taxon>
        <taxon>PACMAD clade</taxon>
        <taxon>Panicoideae</taxon>
        <taxon>Andropogonodae</taxon>
        <taxon>Andropogoneae</taxon>
        <taxon>Tripsacinae</taxon>
        <taxon>Zea</taxon>
    </lineage>
</organism>
<dbReference type="AlphaFoldDB" id="A0A3L6ER13"/>